<evidence type="ECO:0000313" key="2">
    <source>
        <dbReference type="Proteomes" id="UP000287198"/>
    </source>
</evidence>
<dbReference type="AlphaFoldDB" id="A0A432XWP5"/>
<proteinExistence type="predicted"/>
<reference evidence="2" key="1">
    <citation type="journal article" date="2018" name="Front. Microbiol.">
        <title>Genome-Based Analysis Reveals the Taxonomy and Diversity of the Family Idiomarinaceae.</title>
        <authorList>
            <person name="Liu Y."/>
            <person name="Lai Q."/>
            <person name="Shao Z."/>
        </authorList>
    </citation>
    <scope>NUCLEOTIDE SEQUENCE [LARGE SCALE GENOMIC DNA]</scope>
    <source>
        <strain evidence="2">BH195</strain>
    </source>
</reference>
<dbReference type="InterPro" id="IPR012902">
    <property type="entry name" value="N_methyl_site"/>
</dbReference>
<protein>
    <recommendedName>
        <fullName evidence="3">Prepilin-type cleavage/methylation domain-containing protein</fullName>
    </recommendedName>
</protein>
<comment type="caution">
    <text evidence="1">The sequence shown here is derived from an EMBL/GenBank/DDBJ whole genome shotgun (WGS) entry which is preliminary data.</text>
</comment>
<evidence type="ECO:0008006" key="3">
    <source>
        <dbReference type="Google" id="ProtNLM"/>
    </source>
</evidence>
<keyword evidence="2" id="KW-1185">Reference proteome</keyword>
<dbReference type="OrthoDB" id="6315901at2"/>
<dbReference type="Pfam" id="PF07963">
    <property type="entry name" value="N_methyl"/>
    <property type="match status" value="1"/>
</dbReference>
<accession>A0A432XWP5</accession>
<gene>
    <name evidence="1" type="ORF">CWI69_09025</name>
</gene>
<dbReference type="Proteomes" id="UP000287198">
    <property type="component" value="Unassembled WGS sequence"/>
</dbReference>
<dbReference type="RefSeq" id="WP_126763859.1">
    <property type="nucleotide sequence ID" value="NZ_JBHLTZ010000012.1"/>
</dbReference>
<sequence length="229" mass="26532">MGQTTQRAFTLIETLIAMVLLSLLMLGGALAYDYFTQNWQRNKGNMDAAMERHHITTLVQRVTQHTYPKVVFKNMQMEQLGFYFLGREEGFTAVASASVQSPNVPAVYRLFRERNEDGNWRLVYEEALLSGFVLKETDRVLPFNFRRVLYDNISELNFSYFGWENYDVRRDMISAENTVEHVPEWFSEYDGVQRVIHPMAIRINLNGMSWLITVSDASIDILGGYTTDV</sequence>
<name>A0A432XWP5_9GAMM</name>
<dbReference type="NCBIfam" id="TIGR02532">
    <property type="entry name" value="IV_pilin_GFxxxE"/>
    <property type="match status" value="1"/>
</dbReference>
<dbReference type="EMBL" id="PIPW01000002">
    <property type="protein sequence ID" value="RUO53152.1"/>
    <property type="molecule type" value="Genomic_DNA"/>
</dbReference>
<organism evidence="1 2">
    <name type="scientific">Pseudidiomarina halophila</name>
    <dbReference type="NCBI Taxonomy" id="1449799"/>
    <lineage>
        <taxon>Bacteria</taxon>
        <taxon>Pseudomonadati</taxon>
        <taxon>Pseudomonadota</taxon>
        <taxon>Gammaproteobacteria</taxon>
        <taxon>Alteromonadales</taxon>
        <taxon>Idiomarinaceae</taxon>
        <taxon>Pseudidiomarina</taxon>
    </lineage>
</organism>
<evidence type="ECO:0000313" key="1">
    <source>
        <dbReference type="EMBL" id="RUO53152.1"/>
    </source>
</evidence>